<keyword evidence="2 5" id="KW-0436">Ligase</keyword>
<evidence type="ECO:0000259" key="4">
    <source>
        <dbReference type="Pfam" id="PF13193"/>
    </source>
</evidence>
<dbReference type="Gene3D" id="3.30.300.30">
    <property type="match status" value="1"/>
</dbReference>
<comment type="similarity">
    <text evidence="1">Belongs to the ATP-dependent AMP-binding enzyme family.</text>
</comment>
<dbReference type="RefSeq" id="WP_150626311.1">
    <property type="nucleotide sequence ID" value="NZ_CABPSQ010000006.1"/>
</dbReference>
<dbReference type="PANTHER" id="PTHR43201:SF5">
    <property type="entry name" value="MEDIUM-CHAIN ACYL-COA LIGASE ACSF2, MITOCHONDRIAL"/>
    <property type="match status" value="1"/>
</dbReference>
<dbReference type="OrthoDB" id="9766486at2"/>
<protein>
    <submittedName>
        <fullName evidence="5">Fatty acid--CoA ligase</fullName>
    </submittedName>
</protein>
<dbReference type="EMBL" id="CABPSQ010000006">
    <property type="protein sequence ID" value="VVE70093.1"/>
    <property type="molecule type" value="Genomic_DNA"/>
</dbReference>
<dbReference type="InterPro" id="IPR025110">
    <property type="entry name" value="AMP-bd_C"/>
</dbReference>
<name>A0A5E5AC52_9BURK</name>
<dbReference type="InterPro" id="IPR020845">
    <property type="entry name" value="AMP-binding_CS"/>
</dbReference>
<feature type="domain" description="AMP-dependent synthetase/ligase" evidence="3">
    <location>
        <begin position="13"/>
        <end position="383"/>
    </location>
</feature>
<evidence type="ECO:0000256" key="2">
    <source>
        <dbReference type="ARBA" id="ARBA00022598"/>
    </source>
</evidence>
<dbReference type="PANTHER" id="PTHR43201">
    <property type="entry name" value="ACYL-COA SYNTHETASE"/>
    <property type="match status" value="1"/>
</dbReference>
<dbReference type="FunFam" id="3.30.300.30:FF:000008">
    <property type="entry name" value="2,3-dihydroxybenzoate-AMP ligase"/>
    <property type="match status" value="1"/>
</dbReference>
<evidence type="ECO:0000259" key="3">
    <source>
        <dbReference type="Pfam" id="PF00501"/>
    </source>
</evidence>
<accession>A0A5E5AC52</accession>
<dbReference type="Gene3D" id="3.40.50.12780">
    <property type="entry name" value="N-terminal domain of ligase-like"/>
    <property type="match status" value="1"/>
</dbReference>
<dbReference type="GO" id="GO:0006631">
    <property type="term" value="P:fatty acid metabolic process"/>
    <property type="evidence" value="ECO:0007669"/>
    <property type="project" value="TreeGrafter"/>
</dbReference>
<dbReference type="Pfam" id="PF13193">
    <property type="entry name" value="AMP-binding_C"/>
    <property type="match status" value="1"/>
</dbReference>
<feature type="domain" description="AMP-binding enzyme C-terminal" evidence="4">
    <location>
        <begin position="434"/>
        <end position="509"/>
    </location>
</feature>
<evidence type="ECO:0000256" key="1">
    <source>
        <dbReference type="ARBA" id="ARBA00006432"/>
    </source>
</evidence>
<dbReference type="Proteomes" id="UP000414136">
    <property type="component" value="Unassembled WGS sequence"/>
</dbReference>
<dbReference type="InterPro" id="IPR000873">
    <property type="entry name" value="AMP-dep_synth/lig_dom"/>
</dbReference>
<dbReference type="InterPro" id="IPR042099">
    <property type="entry name" value="ANL_N_sf"/>
</dbReference>
<sequence>MLPSVITIPRMLAQTVSRYGDQCAIEAGGVRLRYRDLYQRALRAAAALISRGVEPGDRVAIWAPNGPEWIIGALGIHFCGASLIPINTRMRGAEVGYVLETTGANVLLSAGWFLGSYYPDLLGPHRPASLTTVVVMHDVRHGDIAWHDFLIGGRSITDDVVEARALRVAPEAISDIMFTSGTTGHPKGVMTTHAQNLRAIDGWADAMALAPTDRYLIVNPFFHAMGYKAGWLAALTRGATILPHRTFDTAAILDAIEREKITVLPGPPTVFHSLLNDPRLASTDLSSLRATITGSTSVPAALIDRMRSELGFKVVLTGYGLTESSGFATLTRASDPAEIVANTCGRAMPGVELRIADERGEAAPAGAAGEVWIRGYNVMQGYLDNPDATREAIDAQGWLHTGDVGVIDEMGYLKITDRLKDMFIVGGFNCYPAEIERLAAAHPAVSQIAVVGVPDERMGEVGRAFVVLRPNAALDAAQFITWCRANMANYKVPRYVDFVSSLPTNPSGKVLKRELREWPMSVEKAAQHA</sequence>
<dbReference type="PROSITE" id="PS00455">
    <property type="entry name" value="AMP_BINDING"/>
    <property type="match status" value="1"/>
</dbReference>
<reference evidence="5 6" key="1">
    <citation type="submission" date="2019-08" db="EMBL/GenBank/DDBJ databases">
        <authorList>
            <person name="Peeters C."/>
        </authorList>
    </citation>
    <scope>NUCLEOTIDE SEQUENCE [LARGE SCALE GENOMIC DNA]</scope>
    <source>
        <strain evidence="5 6">LMG 31118</strain>
    </source>
</reference>
<keyword evidence="6" id="KW-1185">Reference proteome</keyword>
<evidence type="ECO:0000313" key="6">
    <source>
        <dbReference type="Proteomes" id="UP000414136"/>
    </source>
</evidence>
<dbReference type="GO" id="GO:0031956">
    <property type="term" value="F:medium-chain fatty acid-CoA ligase activity"/>
    <property type="evidence" value="ECO:0007669"/>
    <property type="project" value="TreeGrafter"/>
</dbReference>
<dbReference type="SUPFAM" id="SSF56801">
    <property type="entry name" value="Acetyl-CoA synthetase-like"/>
    <property type="match status" value="1"/>
</dbReference>
<organism evidence="5 6">
    <name type="scientific">Pandoraea captiosa</name>
    <dbReference type="NCBI Taxonomy" id="2508302"/>
    <lineage>
        <taxon>Bacteria</taxon>
        <taxon>Pseudomonadati</taxon>
        <taxon>Pseudomonadota</taxon>
        <taxon>Betaproteobacteria</taxon>
        <taxon>Burkholderiales</taxon>
        <taxon>Burkholderiaceae</taxon>
        <taxon>Pandoraea</taxon>
    </lineage>
</organism>
<gene>
    <name evidence="5" type="ORF">PCA31118_03426</name>
</gene>
<dbReference type="InterPro" id="IPR045851">
    <property type="entry name" value="AMP-bd_C_sf"/>
</dbReference>
<dbReference type="NCBIfam" id="NF005801">
    <property type="entry name" value="PRK07656.1"/>
    <property type="match status" value="1"/>
</dbReference>
<dbReference type="AlphaFoldDB" id="A0A5E5AC52"/>
<evidence type="ECO:0000313" key="5">
    <source>
        <dbReference type="EMBL" id="VVE70093.1"/>
    </source>
</evidence>
<dbReference type="Pfam" id="PF00501">
    <property type="entry name" value="AMP-binding"/>
    <property type="match status" value="1"/>
</dbReference>
<proteinExistence type="inferred from homology"/>